<evidence type="ECO:0000313" key="2">
    <source>
        <dbReference type="Proteomes" id="UP000642144"/>
    </source>
</evidence>
<dbReference type="Proteomes" id="UP000642144">
    <property type="component" value="Unassembled WGS sequence"/>
</dbReference>
<dbReference type="RefSeq" id="WP_161057658.1">
    <property type="nucleotide sequence ID" value="NZ_WWCT01000028.1"/>
</dbReference>
<dbReference type="Gene3D" id="3.40.630.40">
    <property type="entry name" value="Zn-dependent exopeptidases"/>
    <property type="match status" value="1"/>
</dbReference>
<proteinExistence type="predicted"/>
<evidence type="ECO:0000313" key="1">
    <source>
        <dbReference type="EMBL" id="MYN29939.1"/>
    </source>
</evidence>
<dbReference type="Pfam" id="PF05013">
    <property type="entry name" value="FGase"/>
    <property type="match status" value="1"/>
</dbReference>
<dbReference type="InterPro" id="IPR007709">
    <property type="entry name" value="N-FG_amidohydro"/>
</dbReference>
<dbReference type="SUPFAM" id="SSF53187">
    <property type="entry name" value="Zn-dependent exopeptidases"/>
    <property type="match status" value="1"/>
</dbReference>
<sequence length="262" mass="29591">MDYQFKAGSIPLLVSMPHVGTDIPDEVLAAMTPAAVDKQDTDWHLVRLYEFLDEMGASTLSARWSRYAIDLNRPPENTNLYPGQDTTGLCPVDTFHREPLYLEGRAPDEVEVQRRLQAYWKPYHDQLRAELDRLLALHGRVVLWDAHSIASHVPRFFEGKLPDLNFGTADDKSCALGLSNAIVSRALMQDRYSIAVNGRFKGGHITRFYGRPDANVHAIQLEMCQSTYMDEEAPYGYRADLAAQVQPPLQAMMQAAVDWVRA</sequence>
<reference evidence="1 2" key="1">
    <citation type="submission" date="2019-12" db="EMBL/GenBank/DDBJ databases">
        <title>Novel species isolated from a subtropical stream in China.</title>
        <authorList>
            <person name="Lu H."/>
        </authorList>
    </citation>
    <scope>NUCLEOTIDE SEQUENCE [LARGE SCALE GENOMIC DNA]</scope>
    <source>
        <strain evidence="1 2">CY42W</strain>
    </source>
</reference>
<accession>A0ABW9W8N3</accession>
<dbReference type="GO" id="GO:0050129">
    <property type="term" value="F:N-formylglutamate deformylase activity"/>
    <property type="evidence" value="ECO:0007669"/>
    <property type="project" value="UniProtKB-EC"/>
</dbReference>
<comment type="caution">
    <text evidence="1">The sequence shown here is derived from an EMBL/GenBank/DDBJ whole genome shotgun (WGS) entry which is preliminary data.</text>
</comment>
<dbReference type="NCBIfam" id="TIGR02017">
    <property type="entry name" value="hutG_amidohyd"/>
    <property type="match status" value="1"/>
</dbReference>
<dbReference type="InterPro" id="IPR010247">
    <property type="entry name" value="HutG_amidohyd"/>
</dbReference>
<name>A0ABW9W8N3_9BURK</name>
<dbReference type="EC" id="3.5.1.68" evidence="1"/>
<organism evidence="1 2">
    <name type="scientific">Duganella levis</name>
    <dbReference type="NCBI Taxonomy" id="2692169"/>
    <lineage>
        <taxon>Bacteria</taxon>
        <taxon>Pseudomonadati</taxon>
        <taxon>Pseudomonadota</taxon>
        <taxon>Betaproteobacteria</taxon>
        <taxon>Burkholderiales</taxon>
        <taxon>Oxalobacteraceae</taxon>
        <taxon>Telluria group</taxon>
        <taxon>Duganella</taxon>
    </lineage>
</organism>
<keyword evidence="2" id="KW-1185">Reference proteome</keyword>
<keyword evidence="1" id="KW-0378">Hydrolase</keyword>
<gene>
    <name evidence="1" type="primary">hutG</name>
    <name evidence="1" type="ORF">GTP69_26380</name>
</gene>
<dbReference type="EMBL" id="WWCT01000028">
    <property type="protein sequence ID" value="MYN29939.1"/>
    <property type="molecule type" value="Genomic_DNA"/>
</dbReference>
<protein>
    <submittedName>
        <fullName evidence="1">N-formylglutamate deformylase</fullName>
        <ecNumber evidence="1">3.5.1.68</ecNumber>
    </submittedName>
</protein>